<evidence type="ECO:0000256" key="2">
    <source>
        <dbReference type="ARBA" id="ARBA00022448"/>
    </source>
</evidence>
<feature type="transmembrane region" description="Helical" evidence="7">
    <location>
        <begin position="74"/>
        <end position="91"/>
    </location>
</feature>
<feature type="transmembrane region" description="Helical" evidence="7">
    <location>
        <begin position="12"/>
        <end position="34"/>
    </location>
</feature>
<feature type="transmembrane region" description="Helical" evidence="7">
    <location>
        <begin position="269"/>
        <end position="292"/>
    </location>
</feature>
<dbReference type="InterPro" id="IPR036259">
    <property type="entry name" value="MFS_trans_sf"/>
</dbReference>
<evidence type="ECO:0000259" key="8">
    <source>
        <dbReference type="PROSITE" id="PS50850"/>
    </source>
</evidence>
<evidence type="ECO:0000256" key="4">
    <source>
        <dbReference type="ARBA" id="ARBA00022692"/>
    </source>
</evidence>
<dbReference type="CDD" id="cd17329">
    <property type="entry name" value="MFS_MdtH_MDR_like"/>
    <property type="match status" value="1"/>
</dbReference>
<keyword evidence="6 7" id="KW-0472">Membrane</keyword>
<comment type="subcellular location">
    <subcellularLocation>
        <location evidence="1">Cell membrane</location>
        <topology evidence="1">Multi-pass membrane protein</topology>
    </subcellularLocation>
</comment>
<keyword evidence="10" id="KW-1185">Reference proteome</keyword>
<proteinExistence type="predicted"/>
<keyword evidence="2" id="KW-0813">Transport</keyword>
<evidence type="ECO:0000256" key="1">
    <source>
        <dbReference type="ARBA" id="ARBA00004651"/>
    </source>
</evidence>
<evidence type="ECO:0000313" key="9">
    <source>
        <dbReference type="EMBL" id="MBM7658613.1"/>
    </source>
</evidence>
<protein>
    <submittedName>
        <fullName evidence="9">MFS family permease</fullName>
    </submittedName>
</protein>
<dbReference type="Proteomes" id="UP000823201">
    <property type="component" value="Unassembled WGS sequence"/>
</dbReference>
<feature type="transmembrane region" description="Helical" evidence="7">
    <location>
        <begin position="225"/>
        <end position="249"/>
    </location>
</feature>
<dbReference type="InterPro" id="IPR005829">
    <property type="entry name" value="Sugar_transporter_CS"/>
</dbReference>
<dbReference type="PANTHER" id="PTHR23517:SF3">
    <property type="entry name" value="INTEGRAL MEMBRANE TRANSPORT PROTEIN"/>
    <property type="match status" value="1"/>
</dbReference>
<feature type="transmembrane region" description="Helical" evidence="7">
    <location>
        <begin position="97"/>
        <end position="117"/>
    </location>
</feature>
<evidence type="ECO:0000256" key="7">
    <source>
        <dbReference type="SAM" id="Phobius"/>
    </source>
</evidence>
<feature type="transmembrane region" description="Helical" evidence="7">
    <location>
        <begin position="304"/>
        <end position="321"/>
    </location>
</feature>
<dbReference type="Pfam" id="PF07690">
    <property type="entry name" value="MFS_1"/>
    <property type="match status" value="2"/>
</dbReference>
<dbReference type="Gene3D" id="1.20.1250.20">
    <property type="entry name" value="MFS general substrate transporter like domains"/>
    <property type="match status" value="2"/>
</dbReference>
<evidence type="ECO:0000256" key="6">
    <source>
        <dbReference type="ARBA" id="ARBA00023136"/>
    </source>
</evidence>
<feature type="domain" description="Major facilitator superfamily (MFS) profile" evidence="8">
    <location>
        <begin position="1"/>
        <end position="416"/>
    </location>
</feature>
<dbReference type="SUPFAM" id="SSF103473">
    <property type="entry name" value="MFS general substrate transporter"/>
    <property type="match status" value="1"/>
</dbReference>
<accession>A0ABS2Q9Y4</accession>
<dbReference type="PANTHER" id="PTHR23517">
    <property type="entry name" value="RESISTANCE PROTEIN MDTM, PUTATIVE-RELATED-RELATED"/>
    <property type="match status" value="1"/>
</dbReference>
<dbReference type="InterPro" id="IPR011701">
    <property type="entry name" value="MFS"/>
</dbReference>
<evidence type="ECO:0000256" key="5">
    <source>
        <dbReference type="ARBA" id="ARBA00022989"/>
    </source>
</evidence>
<sequence>MKWRDWDINLKIRLIGEGLFNLLFWMFFPFMAIYFSEVFGQRTAGLLLTLAQLFSAAIGLMGGYFSDHYGRKRMMVLSAACQAVCFCFFALANAPWFSSPVITFISFTMLGVFGQLYHPAASAMIADIVAERYRARVFAVFYTLTNICVVIGPLLGGLLFFKHRFLTLILCFVVCAAIALLLAKKTHETAPLKSSAQAALPDGRWYDYLGQQLADMKKIVTDRLFVLYILAGILVAQTFMQLDLLIAIYSANHVPNQTLLGFGSWNWTIGGSSLFSLMVSLNGLIVALLTVVVCRWMERFNERGVFMCSAFFYGTAMILIGSTVNAWMLLLAVGIMSWAEVMTVGVQDSFIAKIAPLQMRGQYYSFAGLRFSIGRSIAPLSLTLAIWVGYFHAFLVLAAIAFVGMALYGYIFTQYEKSGLRQQQQKWVSQN</sequence>
<gene>
    <name evidence="9" type="ORF">JOC27_002075</name>
</gene>
<comment type="caution">
    <text evidence="9">The sequence shown here is derived from an EMBL/GenBank/DDBJ whole genome shotgun (WGS) entry which is preliminary data.</text>
</comment>
<keyword evidence="4 7" id="KW-0812">Transmembrane</keyword>
<keyword evidence="3" id="KW-1003">Cell membrane</keyword>
<feature type="transmembrane region" description="Helical" evidence="7">
    <location>
        <begin position="165"/>
        <end position="183"/>
    </location>
</feature>
<dbReference type="RefSeq" id="WP_205007170.1">
    <property type="nucleotide sequence ID" value="NZ_CBCRXA010000027.1"/>
</dbReference>
<reference evidence="9 10" key="1">
    <citation type="submission" date="2021-01" db="EMBL/GenBank/DDBJ databases">
        <title>Genomic Encyclopedia of Type Strains, Phase IV (KMG-IV): sequencing the most valuable type-strain genomes for metagenomic binning, comparative biology and taxonomic classification.</title>
        <authorList>
            <person name="Goeker M."/>
        </authorList>
    </citation>
    <scope>NUCLEOTIDE SEQUENCE [LARGE SCALE GENOMIC DNA]</scope>
    <source>
        <strain evidence="9 10">DSM 100968</strain>
    </source>
</reference>
<feature type="transmembrane region" description="Helical" evidence="7">
    <location>
        <begin position="393"/>
        <end position="412"/>
    </location>
</feature>
<dbReference type="EMBL" id="JAFBEV010000020">
    <property type="protein sequence ID" value="MBM7658613.1"/>
    <property type="molecule type" value="Genomic_DNA"/>
</dbReference>
<feature type="transmembrane region" description="Helical" evidence="7">
    <location>
        <begin position="137"/>
        <end position="159"/>
    </location>
</feature>
<dbReference type="PROSITE" id="PS00216">
    <property type="entry name" value="SUGAR_TRANSPORT_1"/>
    <property type="match status" value="1"/>
</dbReference>
<feature type="transmembrane region" description="Helical" evidence="7">
    <location>
        <begin position="46"/>
        <end position="65"/>
    </location>
</feature>
<keyword evidence="5 7" id="KW-1133">Transmembrane helix</keyword>
<dbReference type="InterPro" id="IPR020846">
    <property type="entry name" value="MFS_dom"/>
</dbReference>
<name>A0ABS2Q9Y4_9BACL</name>
<evidence type="ECO:0000313" key="10">
    <source>
        <dbReference type="Proteomes" id="UP000823201"/>
    </source>
</evidence>
<evidence type="ECO:0000256" key="3">
    <source>
        <dbReference type="ARBA" id="ARBA00022475"/>
    </source>
</evidence>
<organism evidence="9 10">
    <name type="scientific">Sporolactobacillus spathodeae</name>
    <dbReference type="NCBI Taxonomy" id="1465502"/>
    <lineage>
        <taxon>Bacteria</taxon>
        <taxon>Bacillati</taxon>
        <taxon>Bacillota</taxon>
        <taxon>Bacilli</taxon>
        <taxon>Bacillales</taxon>
        <taxon>Sporolactobacillaceae</taxon>
        <taxon>Sporolactobacillus</taxon>
    </lineage>
</organism>
<dbReference type="InterPro" id="IPR050171">
    <property type="entry name" value="MFS_Transporters"/>
</dbReference>
<dbReference type="PROSITE" id="PS50850">
    <property type="entry name" value="MFS"/>
    <property type="match status" value="1"/>
</dbReference>